<protein>
    <submittedName>
        <fullName evidence="1">Uncharacterized protein</fullName>
    </submittedName>
</protein>
<sequence length="65" mass="7573">MPLQCRCSDLVWPGAERLTKRQAPFDALVFDSGYRPAADFFRPRMRGHALENSMKLSKFARCRLR</sequence>
<dbReference type="AlphaFoldDB" id="A0A854DP52"/>
<comment type="caution">
    <text evidence="1">The sequence shown here is derived from an EMBL/GenBank/DDBJ whole genome shotgun (WGS) entry which is preliminary data.</text>
</comment>
<accession>A0A854DP52</accession>
<dbReference type="EMBL" id="JXEA01000038">
    <property type="protein sequence ID" value="OLG94010.1"/>
    <property type="molecule type" value="Genomic_DNA"/>
</dbReference>
<name>A0A854DP52_XANOO</name>
<reference evidence="1" key="1">
    <citation type="submission" date="2015-01" db="EMBL/GenBank/DDBJ databases">
        <title>Population genomics of rice bacterial leaf blight strains from India.</title>
        <authorList>
            <person name="Midha S."/>
            <person name="Anil M.G."/>
            <person name="Mishra D."/>
            <person name="Brahma K."/>
            <person name="Laha G.S."/>
            <person name="Sundaram R.M."/>
            <person name="Sonti R.V."/>
            <person name="Patil P.B."/>
        </authorList>
    </citation>
    <scope>NUCLEOTIDE SEQUENCE</scope>
    <source>
        <strain evidence="1">BXO512</strain>
    </source>
</reference>
<evidence type="ECO:0000313" key="1">
    <source>
        <dbReference type="EMBL" id="OLG94010.1"/>
    </source>
</evidence>
<proteinExistence type="predicted"/>
<gene>
    <name evidence="1" type="ORF">BXO512_02920</name>
</gene>
<organism evidence="1">
    <name type="scientific">Xanthomonas oryzae pv. oryzae</name>
    <dbReference type="NCBI Taxonomy" id="64187"/>
    <lineage>
        <taxon>Bacteria</taxon>
        <taxon>Pseudomonadati</taxon>
        <taxon>Pseudomonadota</taxon>
        <taxon>Gammaproteobacteria</taxon>
        <taxon>Lysobacterales</taxon>
        <taxon>Lysobacteraceae</taxon>
        <taxon>Xanthomonas</taxon>
    </lineage>
</organism>